<dbReference type="SUPFAM" id="SSF52402">
    <property type="entry name" value="Adenine nucleotide alpha hydrolases-like"/>
    <property type="match status" value="1"/>
</dbReference>
<dbReference type="RefSeq" id="WP_146957668.1">
    <property type="nucleotide sequence ID" value="NZ_CP042467.1"/>
</dbReference>
<evidence type="ECO:0000313" key="4">
    <source>
        <dbReference type="Proteomes" id="UP000321595"/>
    </source>
</evidence>
<feature type="domain" description="UspA" evidence="2">
    <location>
        <begin position="7"/>
        <end position="145"/>
    </location>
</feature>
<dbReference type="InterPro" id="IPR006015">
    <property type="entry name" value="Universal_stress_UspA"/>
</dbReference>
<gene>
    <name evidence="3" type="ORF">FRD01_03440</name>
</gene>
<dbReference type="Proteomes" id="UP000321595">
    <property type="component" value="Chromosome"/>
</dbReference>
<dbReference type="InterPro" id="IPR006016">
    <property type="entry name" value="UspA"/>
</dbReference>
<dbReference type="AlphaFoldDB" id="A0A5B8XKJ6"/>
<organism evidence="3 4">
    <name type="scientific">Microvenator marinus</name>
    <dbReference type="NCBI Taxonomy" id="2600177"/>
    <lineage>
        <taxon>Bacteria</taxon>
        <taxon>Deltaproteobacteria</taxon>
        <taxon>Bradymonadales</taxon>
        <taxon>Microvenatoraceae</taxon>
        <taxon>Microvenator</taxon>
    </lineage>
</organism>
<reference evidence="3 4" key="1">
    <citation type="submission" date="2019-08" db="EMBL/GenBank/DDBJ databases">
        <authorList>
            <person name="Liang Q."/>
        </authorList>
    </citation>
    <scope>NUCLEOTIDE SEQUENCE [LARGE SCALE GENOMIC DNA]</scope>
    <source>
        <strain evidence="3 4">V1718</strain>
    </source>
</reference>
<dbReference type="Gene3D" id="3.40.50.620">
    <property type="entry name" value="HUPs"/>
    <property type="match status" value="1"/>
</dbReference>
<dbReference type="PANTHER" id="PTHR46268">
    <property type="entry name" value="STRESS RESPONSE PROTEIN NHAX"/>
    <property type="match status" value="1"/>
</dbReference>
<dbReference type="CDD" id="cd00293">
    <property type="entry name" value="USP-like"/>
    <property type="match status" value="1"/>
</dbReference>
<comment type="similarity">
    <text evidence="1">Belongs to the universal stress protein A family.</text>
</comment>
<evidence type="ECO:0000259" key="2">
    <source>
        <dbReference type="Pfam" id="PF00582"/>
    </source>
</evidence>
<sequence length="149" mass="16607">MSETRIDSILLATDYSHRSTPAEELAVDLAVKYAAVLHVVSAIEPIVGVSPDDEELAEFEAFYAKLRQRAESELERRISDWTSKKVVVRQHIEIGPRWKVILDKAANERVDLLVLGRRPFDSSASLGSTSHRVFVGAQRPVLLVPGEES</sequence>
<evidence type="ECO:0000256" key="1">
    <source>
        <dbReference type="ARBA" id="ARBA00008791"/>
    </source>
</evidence>
<dbReference type="PRINTS" id="PR01438">
    <property type="entry name" value="UNVRSLSTRESS"/>
</dbReference>
<name>A0A5B8XKJ6_9DELT</name>
<dbReference type="Pfam" id="PF00582">
    <property type="entry name" value="Usp"/>
    <property type="match status" value="1"/>
</dbReference>
<proteinExistence type="inferred from homology"/>
<evidence type="ECO:0000313" key="3">
    <source>
        <dbReference type="EMBL" id="QED26322.1"/>
    </source>
</evidence>
<protein>
    <submittedName>
        <fullName evidence="3">Universal stress protein</fullName>
    </submittedName>
</protein>
<dbReference type="InterPro" id="IPR014729">
    <property type="entry name" value="Rossmann-like_a/b/a_fold"/>
</dbReference>
<dbReference type="PANTHER" id="PTHR46268:SF6">
    <property type="entry name" value="UNIVERSAL STRESS PROTEIN UP12"/>
    <property type="match status" value="1"/>
</dbReference>
<dbReference type="EMBL" id="CP042467">
    <property type="protein sequence ID" value="QED26322.1"/>
    <property type="molecule type" value="Genomic_DNA"/>
</dbReference>
<dbReference type="KEGG" id="bbae:FRD01_03440"/>
<accession>A0A5B8XKJ6</accession>
<keyword evidence="4" id="KW-1185">Reference proteome</keyword>